<dbReference type="AlphaFoldDB" id="A0A146K8R0"/>
<evidence type="ECO:0000256" key="1">
    <source>
        <dbReference type="ARBA" id="ARBA00022614"/>
    </source>
</evidence>
<dbReference type="SMART" id="SM00365">
    <property type="entry name" value="LRR_SD22"/>
    <property type="match status" value="6"/>
</dbReference>
<feature type="non-terminal residue" evidence="3">
    <location>
        <position position="1"/>
    </location>
</feature>
<dbReference type="EMBL" id="GDID01003619">
    <property type="protein sequence ID" value="JAP92987.1"/>
    <property type="molecule type" value="Transcribed_RNA"/>
</dbReference>
<protein>
    <submittedName>
        <fullName evidence="3">Adenylate cyclase</fullName>
    </submittedName>
</protein>
<gene>
    <name evidence="3" type="ORF">TPC1_14894</name>
</gene>
<dbReference type="Pfam" id="PF14580">
    <property type="entry name" value="LRR_9"/>
    <property type="match status" value="1"/>
</dbReference>
<sequence>VQEALKKSKKFKPETLPNLALKAKNINSLAGIGKISQLQVINLSHNKITDVEPLSYLFHLKQLDLSFNYVEVISPLYCCTNLTKLDLRHNRIRELDQLKHLTTLPKLSHLSLNDNSVLLNDKFKGFALNHLYNISRISFETTQNDKNLLWQCDLESGKQKALYNFLVAKNQKTVQRITLNKHSSQWCQNLQFLTIFELQLLSLNLPTPTELKNLDKVFENGLLELSANVQLPHYPKHFVLQKLSLQNLPLSDLKVLEMFPQLESLYLSNNGLSSLFGIEKCFRLKKLECYDNKLSSLDGIQFCRKIEHIDVYSNEITDISHLAGFGLLEYLNIGCNKVRSIYCLKECTQLSSFYFEQNKIFNADEFEIFLGMKQLIQISFEENPVENDNFEKISFINKLIEERYRVFRAKQENQNKFIKPNACGKNPFERQPQRARKEKASYANKNLKFKTYWDSQWLQHNLKRAEHLKKSLSELQIVQNIVIDQLQ</sequence>
<keyword evidence="2" id="KW-0677">Repeat</keyword>
<keyword evidence="1" id="KW-0433">Leucine-rich repeat</keyword>
<evidence type="ECO:0000313" key="3">
    <source>
        <dbReference type="EMBL" id="JAP92987.1"/>
    </source>
</evidence>
<dbReference type="PROSITE" id="PS51450">
    <property type="entry name" value="LRR"/>
    <property type="match status" value="4"/>
</dbReference>
<proteinExistence type="predicted"/>
<name>A0A146K8R0_9EUKA</name>
<dbReference type="PANTHER" id="PTHR18849:SF0">
    <property type="entry name" value="CILIA- AND FLAGELLA-ASSOCIATED PROTEIN 410-RELATED"/>
    <property type="match status" value="1"/>
</dbReference>
<dbReference type="InterPro" id="IPR001611">
    <property type="entry name" value="Leu-rich_rpt"/>
</dbReference>
<organism evidence="3">
    <name type="scientific">Trepomonas sp. PC1</name>
    <dbReference type="NCBI Taxonomy" id="1076344"/>
    <lineage>
        <taxon>Eukaryota</taxon>
        <taxon>Metamonada</taxon>
        <taxon>Diplomonadida</taxon>
        <taxon>Hexamitidae</taxon>
        <taxon>Hexamitinae</taxon>
        <taxon>Trepomonas</taxon>
    </lineage>
</organism>
<dbReference type="SUPFAM" id="SSF52058">
    <property type="entry name" value="L domain-like"/>
    <property type="match status" value="1"/>
</dbReference>
<accession>A0A146K8R0</accession>
<dbReference type="Gene3D" id="3.80.10.10">
    <property type="entry name" value="Ribonuclease Inhibitor"/>
    <property type="match status" value="2"/>
</dbReference>
<evidence type="ECO:0000256" key="2">
    <source>
        <dbReference type="ARBA" id="ARBA00022737"/>
    </source>
</evidence>
<dbReference type="PANTHER" id="PTHR18849">
    <property type="entry name" value="LEUCINE RICH REPEAT PROTEIN"/>
    <property type="match status" value="1"/>
</dbReference>
<dbReference type="InterPro" id="IPR032675">
    <property type="entry name" value="LRR_dom_sf"/>
</dbReference>
<dbReference type="Pfam" id="PF00560">
    <property type="entry name" value="LRR_1"/>
    <property type="match status" value="1"/>
</dbReference>
<reference evidence="3" key="1">
    <citation type="submission" date="2015-07" db="EMBL/GenBank/DDBJ databases">
        <title>Adaptation to a free-living lifestyle via gene acquisitions in the diplomonad Trepomonas sp. PC1.</title>
        <authorList>
            <person name="Xu F."/>
            <person name="Jerlstrom-Hultqvist J."/>
            <person name="Kolisko M."/>
            <person name="Simpson A.G.B."/>
            <person name="Roger A.J."/>
            <person name="Svard S.G."/>
            <person name="Andersson J.O."/>
        </authorList>
    </citation>
    <scope>NUCLEOTIDE SEQUENCE</scope>
    <source>
        <strain evidence="3">PC1</strain>
    </source>
</reference>